<protein>
    <recommendedName>
        <fullName evidence="1">HicB-like antitoxin of toxin-antitoxin system domain-containing protein</fullName>
    </recommendedName>
</protein>
<dbReference type="Proteomes" id="UP000050326">
    <property type="component" value="Unassembled WGS sequence"/>
</dbReference>
<dbReference type="PANTHER" id="PTHR34504">
    <property type="entry name" value="ANTITOXIN HICB"/>
    <property type="match status" value="1"/>
</dbReference>
<name>A0A0P8W9M2_9CLOT</name>
<gene>
    <name evidence="2" type="ORF">OXPF_20070</name>
</gene>
<organism evidence="2 3">
    <name type="scientific">Oxobacter pfennigii</name>
    <dbReference type="NCBI Taxonomy" id="36849"/>
    <lineage>
        <taxon>Bacteria</taxon>
        <taxon>Bacillati</taxon>
        <taxon>Bacillota</taxon>
        <taxon>Clostridia</taxon>
        <taxon>Eubacteriales</taxon>
        <taxon>Clostridiaceae</taxon>
        <taxon>Oxobacter</taxon>
    </lineage>
</organism>
<dbReference type="Gene3D" id="3.30.160.250">
    <property type="match status" value="1"/>
</dbReference>
<proteinExistence type="predicted"/>
<accession>A0A0P8W9M2</accession>
<dbReference type="EMBL" id="LKET01000031">
    <property type="protein sequence ID" value="KPU44388.1"/>
    <property type="molecule type" value="Genomic_DNA"/>
</dbReference>
<dbReference type="InterPro" id="IPR031807">
    <property type="entry name" value="HicB-like"/>
</dbReference>
<keyword evidence="3" id="KW-1185">Reference proteome</keyword>
<evidence type="ECO:0000313" key="3">
    <source>
        <dbReference type="Proteomes" id="UP000050326"/>
    </source>
</evidence>
<dbReference type="InterPro" id="IPR035069">
    <property type="entry name" value="TTHA1013/TTHA0281-like"/>
</dbReference>
<feature type="domain" description="HicB-like antitoxin of toxin-antitoxin system" evidence="1">
    <location>
        <begin position="40"/>
        <end position="92"/>
    </location>
</feature>
<comment type="caution">
    <text evidence="2">The sequence shown here is derived from an EMBL/GenBank/DDBJ whole genome shotgun (WGS) entry which is preliminary data.</text>
</comment>
<reference evidence="2 3" key="1">
    <citation type="submission" date="2015-09" db="EMBL/GenBank/DDBJ databases">
        <title>Genome sequence of Oxobacter pfennigii DSM 3222.</title>
        <authorList>
            <person name="Poehlein A."/>
            <person name="Bengelsdorf F.R."/>
            <person name="Schiel-Bengelsdorf B."/>
            <person name="Duerre P."/>
            <person name="Daniel R."/>
        </authorList>
    </citation>
    <scope>NUCLEOTIDE SEQUENCE [LARGE SCALE GENOMIC DNA]</scope>
    <source>
        <strain evidence="2 3">DSM 3222</strain>
    </source>
</reference>
<dbReference type="AlphaFoldDB" id="A0A0P8W9M2"/>
<dbReference type="PANTHER" id="PTHR34504:SF2">
    <property type="entry name" value="UPF0150 PROTEIN SSL0259"/>
    <property type="match status" value="1"/>
</dbReference>
<dbReference type="OrthoDB" id="5419659at2"/>
<evidence type="ECO:0000313" key="2">
    <source>
        <dbReference type="EMBL" id="KPU44388.1"/>
    </source>
</evidence>
<dbReference type="STRING" id="36849.OXPF_20070"/>
<dbReference type="Pfam" id="PF15919">
    <property type="entry name" value="HicB_lk_antitox"/>
    <property type="match status" value="1"/>
</dbReference>
<evidence type="ECO:0000259" key="1">
    <source>
        <dbReference type="Pfam" id="PF15919"/>
    </source>
</evidence>
<dbReference type="SUPFAM" id="SSF143100">
    <property type="entry name" value="TTHA1013/TTHA0281-like"/>
    <property type="match status" value="1"/>
</dbReference>
<dbReference type="InterPro" id="IPR051404">
    <property type="entry name" value="TA_system_antitoxin"/>
</dbReference>
<sequence length="124" mass="14393">MFYISIRILIKQGNNDIIEEALFIISILSLGVIKLKKHGYKILIEKDEDGVYVATVPELKGCHTQAKTLKELYPRIEEAIELYIKFEEKEVNKAITEAEVEYSANNRLLDAREALSELREKYFK</sequence>